<dbReference type="RefSeq" id="WP_129887993.1">
    <property type="nucleotide sequence ID" value="NZ_CP035758.1"/>
</dbReference>
<dbReference type="AlphaFoldDB" id="A0A4P6JNM9"/>
<proteinExistence type="predicted"/>
<dbReference type="KEGG" id="kbs:EPA93_13315"/>
<organism evidence="1 2">
    <name type="scientific">Ktedonosporobacter rubrisoli</name>
    <dbReference type="NCBI Taxonomy" id="2509675"/>
    <lineage>
        <taxon>Bacteria</taxon>
        <taxon>Bacillati</taxon>
        <taxon>Chloroflexota</taxon>
        <taxon>Ktedonobacteria</taxon>
        <taxon>Ktedonobacterales</taxon>
        <taxon>Ktedonosporobacteraceae</taxon>
        <taxon>Ktedonosporobacter</taxon>
    </lineage>
</organism>
<evidence type="ECO:0000313" key="2">
    <source>
        <dbReference type="Proteomes" id="UP000290365"/>
    </source>
</evidence>
<dbReference type="OrthoDB" id="2703022at2"/>
<dbReference type="InterPro" id="IPR029068">
    <property type="entry name" value="Glyas_Bleomycin-R_OHBP_Dase"/>
</dbReference>
<gene>
    <name evidence="1" type="ORF">EPA93_13315</name>
</gene>
<keyword evidence="2" id="KW-1185">Reference proteome</keyword>
<name>A0A4P6JNM9_KTERU</name>
<protein>
    <recommendedName>
        <fullName evidence="3">VOC domain-containing protein</fullName>
    </recommendedName>
</protein>
<dbReference type="SUPFAM" id="SSF54593">
    <property type="entry name" value="Glyoxalase/Bleomycin resistance protein/Dihydroxybiphenyl dioxygenase"/>
    <property type="match status" value="1"/>
</dbReference>
<dbReference type="Proteomes" id="UP000290365">
    <property type="component" value="Chromosome"/>
</dbReference>
<evidence type="ECO:0008006" key="3">
    <source>
        <dbReference type="Google" id="ProtNLM"/>
    </source>
</evidence>
<accession>A0A4P6JNM9</accession>
<dbReference type="Gene3D" id="3.10.180.10">
    <property type="entry name" value="2,3-Dihydroxybiphenyl 1,2-Dioxygenase, domain 1"/>
    <property type="match status" value="1"/>
</dbReference>
<reference evidence="1 2" key="1">
    <citation type="submission" date="2019-01" db="EMBL/GenBank/DDBJ databases">
        <title>Ktedonosporobacter rubrisoli SCAWS-G2.</title>
        <authorList>
            <person name="Huang Y."/>
            <person name="Yan B."/>
        </authorList>
    </citation>
    <scope>NUCLEOTIDE SEQUENCE [LARGE SCALE GENOMIC DNA]</scope>
    <source>
        <strain evidence="1 2">SCAWS-G2</strain>
    </source>
</reference>
<dbReference type="EMBL" id="CP035758">
    <property type="protein sequence ID" value="QBD76929.1"/>
    <property type="molecule type" value="Genomic_DNA"/>
</dbReference>
<evidence type="ECO:0000313" key="1">
    <source>
        <dbReference type="EMBL" id="QBD76929.1"/>
    </source>
</evidence>
<sequence>MDIQEVILQTPQLARQKVFYQNILGLPMVAETNDSITLQAGATLLHFKEVEAESLYHIAFAIPRNAFIQAKAWVRERIPLLPITKSLPVLPADSPLRVQGKKGEDEVYFPVVRARSFYCLDAANNILKFIVYEDLEQEISGPFGASSILSVSEIGLPAEDVLDVARQLQEQVGLEPYPLSRPASRDFAYLGDAHGQLVIVRTGHAWMPTETVLASIAPVHLTISGRQEQELQLSPYPYAIRVNSRKN</sequence>